<accession>A0A1G5I2T2</accession>
<reference evidence="2 3" key="1">
    <citation type="submission" date="2016-10" db="EMBL/GenBank/DDBJ databases">
        <authorList>
            <person name="de Groot N.N."/>
        </authorList>
    </citation>
    <scope>NUCLEOTIDE SEQUENCE [LARGE SCALE GENOMIC DNA]</scope>
    <source>
        <strain evidence="2 3">CGMCC 1.7666</strain>
    </source>
</reference>
<keyword evidence="3" id="KW-1185">Reference proteome</keyword>
<gene>
    <name evidence="2" type="ORF">SAMN02927923_02044</name>
</gene>
<organism evidence="2 3">
    <name type="scientific">Microvirga guangxiensis</name>
    <dbReference type="NCBI Taxonomy" id="549386"/>
    <lineage>
        <taxon>Bacteria</taxon>
        <taxon>Pseudomonadati</taxon>
        <taxon>Pseudomonadota</taxon>
        <taxon>Alphaproteobacteria</taxon>
        <taxon>Hyphomicrobiales</taxon>
        <taxon>Methylobacteriaceae</taxon>
        <taxon>Microvirga</taxon>
    </lineage>
</organism>
<evidence type="ECO:0000313" key="2">
    <source>
        <dbReference type="EMBL" id="SCY70332.1"/>
    </source>
</evidence>
<dbReference type="STRING" id="549386.SAMN02927923_02044"/>
<evidence type="ECO:0000256" key="1">
    <source>
        <dbReference type="SAM" id="MobiDB-lite"/>
    </source>
</evidence>
<feature type="compositionally biased region" description="Basic and acidic residues" evidence="1">
    <location>
        <begin position="9"/>
        <end position="20"/>
    </location>
</feature>
<name>A0A1G5I2T2_9HYPH</name>
<feature type="region of interest" description="Disordered" evidence="1">
    <location>
        <begin position="48"/>
        <end position="77"/>
    </location>
</feature>
<evidence type="ECO:0000313" key="3">
    <source>
        <dbReference type="Proteomes" id="UP000199569"/>
    </source>
</evidence>
<protein>
    <submittedName>
        <fullName evidence="2">Uncharacterized protein</fullName>
    </submittedName>
</protein>
<dbReference type="Proteomes" id="UP000199569">
    <property type="component" value="Unassembled WGS sequence"/>
</dbReference>
<dbReference type="EMBL" id="FMVJ01000005">
    <property type="protein sequence ID" value="SCY70332.1"/>
    <property type="molecule type" value="Genomic_DNA"/>
</dbReference>
<proteinExistence type="predicted"/>
<sequence>MPRRPSGAAKEKEAKEERAVGRGSGTVLASAVGADCHRCPFLQKPRLKPANNGTVVTGEASNGKRLKQTKSPSSAIVSESSFEPRLWPAAEML</sequence>
<feature type="region of interest" description="Disordered" evidence="1">
    <location>
        <begin position="1"/>
        <end position="23"/>
    </location>
</feature>
<dbReference type="AlphaFoldDB" id="A0A1G5I2T2"/>